<keyword evidence="6" id="KW-0028">Amino-acid biosynthesis</keyword>
<dbReference type="Gene3D" id="3.40.50.620">
    <property type="entry name" value="HUPs"/>
    <property type="match status" value="1"/>
</dbReference>
<dbReference type="Proteomes" id="UP001596512">
    <property type="component" value="Unassembled WGS sequence"/>
</dbReference>
<comment type="pathway">
    <text evidence="1">Amino-acid biosynthesis; L-asparagine biosynthesis; L-asparagine from L-aspartate (L-Gln route): step 1/1.</text>
</comment>
<evidence type="ECO:0000256" key="7">
    <source>
        <dbReference type="ARBA" id="ARBA00048741"/>
    </source>
</evidence>
<dbReference type="Gene3D" id="3.60.20.10">
    <property type="entry name" value="Glutamine Phosphoribosylpyrophosphate, subunit 1, domain 1"/>
    <property type="match status" value="1"/>
</dbReference>
<feature type="domain" description="Glutamine amidotransferase type-2" evidence="8">
    <location>
        <begin position="1"/>
        <end position="156"/>
    </location>
</feature>
<dbReference type="SUPFAM" id="SSF56235">
    <property type="entry name" value="N-terminal nucleophile aminohydrolases (Ntn hydrolases)"/>
    <property type="match status" value="1"/>
</dbReference>
<dbReference type="InterPro" id="IPR006426">
    <property type="entry name" value="Asn_synth_AEB"/>
</dbReference>
<dbReference type="InterPro" id="IPR051786">
    <property type="entry name" value="ASN_synthetase/amidase"/>
</dbReference>
<evidence type="ECO:0000256" key="5">
    <source>
        <dbReference type="ARBA" id="ARBA00022840"/>
    </source>
</evidence>
<dbReference type="Pfam" id="PF13537">
    <property type="entry name" value="GATase_7"/>
    <property type="match status" value="1"/>
</dbReference>
<evidence type="ECO:0000256" key="2">
    <source>
        <dbReference type="ARBA" id="ARBA00005752"/>
    </source>
</evidence>
<comment type="similarity">
    <text evidence="2">Belongs to the asparagine synthetase family.</text>
</comment>
<evidence type="ECO:0000256" key="3">
    <source>
        <dbReference type="ARBA" id="ARBA00012737"/>
    </source>
</evidence>
<dbReference type="SUPFAM" id="SSF52402">
    <property type="entry name" value="Adenine nucleotide alpha hydrolases-like"/>
    <property type="match status" value="1"/>
</dbReference>
<keyword evidence="6" id="KW-0061">Asparagine biosynthesis</keyword>
<dbReference type="PANTHER" id="PTHR43284">
    <property type="entry name" value="ASPARAGINE SYNTHETASE (GLUTAMINE-HYDROLYZING)"/>
    <property type="match status" value="1"/>
</dbReference>
<organism evidence="9 10">
    <name type="scientific">Actinokineospora soli</name>
    <dbReference type="NCBI Taxonomy" id="1048753"/>
    <lineage>
        <taxon>Bacteria</taxon>
        <taxon>Bacillati</taxon>
        <taxon>Actinomycetota</taxon>
        <taxon>Actinomycetes</taxon>
        <taxon>Pseudonocardiales</taxon>
        <taxon>Pseudonocardiaceae</taxon>
        <taxon>Actinokineospora</taxon>
    </lineage>
</organism>
<keyword evidence="4" id="KW-0547">Nucleotide-binding</keyword>
<dbReference type="InterPro" id="IPR029055">
    <property type="entry name" value="Ntn_hydrolases_N"/>
</dbReference>
<dbReference type="EMBL" id="JBHTEY010000004">
    <property type="protein sequence ID" value="MFC7616180.1"/>
    <property type="molecule type" value="Genomic_DNA"/>
</dbReference>
<dbReference type="InterPro" id="IPR014729">
    <property type="entry name" value="Rossmann-like_a/b/a_fold"/>
</dbReference>
<dbReference type="EC" id="6.3.5.4" evidence="3"/>
<dbReference type="CDD" id="cd01991">
    <property type="entry name" value="Asn_synthase_B_C"/>
    <property type="match status" value="1"/>
</dbReference>
<dbReference type="PROSITE" id="PS51278">
    <property type="entry name" value="GATASE_TYPE_2"/>
    <property type="match status" value="1"/>
</dbReference>
<sequence>MIGQEFAHVLTTAAPRVVAACDLTNRDDLVAELRHRDAPPRSDDDGDLVAALLSVYGPETARRLRGSFAFAAATPDGYVLARDPFGLRGLHYTAVGGGLAVASTLAGVAALGEATPSLDLTAFTDLALVGRLAGTRTALAGIHAARPGHVTEVDRHGVATSTRFHHLPASAPSTRPLAESGRALVDSLREVLSGCGPGAAVALSGGLDSALLAAIGAEVGMTRAWVVREGTQHPDAVHAHRVARSLGLRVHTVDIDHSAFLAVVPGYLAAAGQPTGLGSVGTCLLLRAVDPDQPVLSGEGADDVFGGYGDYLQTMKDRAAVLRRADALAAQGFTPSAEAAALIDRINAVTTYPEYAAVFAALHELGPYTGRDAHLTAALAHRAGRDLRLPFLDAPFLDRAVALPAEHKVDHTTGIDKRVLRHAVLAAFGDNDAVVDSVLRRKFGAPSSVRGSQERYAAACARAVTAEQHRRHPLGAFATTPAELAVMDLFARVYGHWRGSPPEGYSAADHLAEWTSAAVQA</sequence>
<gene>
    <name evidence="9" type="ORF">ACFQV2_24625</name>
</gene>
<dbReference type="Pfam" id="PF00733">
    <property type="entry name" value="Asn_synthase"/>
    <property type="match status" value="1"/>
</dbReference>
<dbReference type="InterPro" id="IPR017932">
    <property type="entry name" value="GATase_2_dom"/>
</dbReference>
<evidence type="ECO:0000256" key="6">
    <source>
        <dbReference type="ARBA" id="ARBA00022888"/>
    </source>
</evidence>
<evidence type="ECO:0000313" key="9">
    <source>
        <dbReference type="EMBL" id="MFC7616180.1"/>
    </source>
</evidence>
<dbReference type="PANTHER" id="PTHR43284:SF1">
    <property type="entry name" value="ASPARAGINE SYNTHETASE"/>
    <property type="match status" value="1"/>
</dbReference>
<keyword evidence="5" id="KW-0067">ATP-binding</keyword>
<comment type="catalytic activity">
    <reaction evidence="7">
        <text>L-aspartate + L-glutamine + ATP + H2O = L-asparagine + L-glutamate + AMP + diphosphate + H(+)</text>
        <dbReference type="Rhea" id="RHEA:12228"/>
        <dbReference type="ChEBI" id="CHEBI:15377"/>
        <dbReference type="ChEBI" id="CHEBI:15378"/>
        <dbReference type="ChEBI" id="CHEBI:29985"/>
        <dbReference type="ChEBI" id="CHEBI:29991"/>
        <dbReference type="ChEBI" id="CHEBI:30616"/>
        <dbReference type="ChEBI" id="CHEBI:33019"/>
        <dbReference type="ChEBI" id="CHEBI:58048"/>
        <dbReference type="ChEBI" id="CHEBI:58359"/>
        <dbReference type="ChEBI" id="CHEBI:456215"/>
        <dbReference type="EC" id="6.3.5.4"/>
    </reaction>
</comment>
<protein>
    <recommendedName>
        <fullName evidence="3">asparagine synthase (glutamine-hydrolyzing)</fullName>
        <ecNumber evidence="3">6.3.5.4</ecNumber>
    </recommendedName>
</protein>
<name>A0ABW2TT58_9PSEU</name>
<accession>A0ABW2TT58</accession>
<reference evidence="10" key="1">
    <citation type="journal article" date="2019" name="Int. J. Syst. Evol. Microbiol.">
        <title>The Global Catalogue of Microorganisms (GCM) 10K type strain sequencing project: providing services to taxonomists for standard genome sequencing and annotation.</title>
        <authorList>
            <consortium name="The Broad Institute Genomics Platform"/>
            <consortium name="The Broad Institute Genome Sequencing Center for Infectious Disease"/>
            <person name="Wu L."/>
            <person name="Ma J."/>
        </authorList>
    </citation>
    <scope>NUCLEOTIDE SEQUENCE [LARGE SCALE GENOMIC DNA]</scope>
    <source>
        <strain evidence="10">JCM 17695</strain>
    </source>
</reference>
<proteinExistence type="inferred from homology"/>
<evidence type="ECO:0000256" key="1">
    <source>
        <dbReference type="ARBA" id="ARBA00005187"/>
    </source>
</evidence>
<evidence type="ECO:0000256" key="4">
    <source>
        <dbReference type="ARBA" id="ARBA00022741"/>
    </source>
</evidence>
<evidence type="ECO:0000259" key="8">
    <source>
        <dbReference type="PROSITE" id="PS51278"/>
    </source>
</evidence>
<keyword evidence="10" id="KW-1185">Reference proteome</keyword>
<comment type="caution">
    <text evidence="9">The sequence shown here is derived from an EMBL/GenBank/DDBJ whole genome shotgun (WGS) entry which is preliminary data.</text>
</comment>
<dbReference type="InterPro" id="IPR001962">
    <property type="entry name" value="Asn_synthase"/>
</dbReference>
<evidence type="ECO:0000313" key="10">
    <source>
        <dbReference type="Proteomes" id="UP001596512"/>
    </source>
</evidence>
<dbReference type="PIRSF" id="PIRSF001589">
    <property type="entry name" value="Asn_synthetase_glu-h"/>
    <property type="match status" value="1"/>
</dbReference>